<keyword evidence="3" id="KW-1185">Reference proteome</keyword>
<accession>A0ABQ8SKE7</accession>
<reference evidence="2 3" key="1">
    <citation type="journal article" date="2022" name="Allergy">
        <title>Genome assembly and annotation of Periplaneta americana reveal a comprehensive cockroach allergen profile.</title>
        <authorList>
            <person name="Wang L."/>
            <person name="Xiong Q."/>
            <person name="Saelim N."/>
            <person name="Wang L."/>
            <person name="Nong W."/>
            <person name="Wan A.T."/>
            <person name="Shi M."/>
            <person name="Liu X."/>
            <person name="Cao Q."/>
            <person name="Hui J.H.L."/>
            <person name="Sookrung N."/>
            <person name="Leung T.F."/>
            <person name="Tungtrongchitr A."/>
            <person name="Tsui S.K.W."/>
        </authorList>
    </citation>
    <scope>NUCLEOTIDE SEQUENCE [LARGE SCALE GENOMIC DNA]</scope>
    <source>
        <strain evidence="2">PWHHKU_190912</strain>
    </source>
</reference>
<dbReference type="InterPro" id="IPR043502">
    <property type="entry name" value="DNA/RNA_pol_sf"/>
</dbReference>
<dbReference type="Pfam" id="PF00078">
    <property type="entry name" value="RVT_1"/>
    <property type="match status" value="1"/>
</dbReference>
<dbReference type="EMBL" id="JAJSOF020000025">
    <property type="protein sequence ID" value="KAJ4434181.1"/>
    <property type="molecule type" value="Genomic_DNA"/>
</dbReference>
<evidence type="ECO:0000313" key="3">
    <source>
        <dbReference type="Proteomes" id="UP001148838"/>
    </source>
</evidence>
<gene>
    <name evidence="2" type="ORF">ANN_22729</name>
</gene>
<dbReference type="Proteomes" id="UP001148838">
    <property type="component" value="Unassembled WGS sequence"/>
</dbReference>
<dbReference type="SUPFAM" id="SSF56672">
    <property type="entry name" value="DNA/RNA polymerases"/>
    <property type="match status" value="1"/>
</dbReference>
<sequence length="177" mass="19471">MPKHSTVSTKLLIQKLQATLGSMGHDIEAIKTILNVNHVRIYDGISITPQTRGVLQGDSMSPLNLMTADVTQILNGMDANLIMYSDDMVILSKNQVTLQSTFSNLKQWTESNALKINNAKTKVMTFRKGGKLCANDFSCHNASLEILVFEISGNHTADYRINLHPIHQGKGSSSNQS</sequence>
<evidence type="ECO:0000313" key="2">
    <source>
        <dbReference type="EMBL" id="KAJ4434181.1"/>
    </source>
</evidence>
<name>A0ABQ8SKE7_PERAM</name>
<dbReference type="PROSITE" id="PS50878">
    <property type="entry name" value="RT_POL"/>
    <property type="match status" value="1"/>
</dbReference>
<evidence type="ECO:0000259" key="1">
    <source>
        <dbReference type="PROSITE" id="PS50878"/>
    </source>
</evidence>
<protein>
    <recommendedName>
        <fullName evidence="1">Reverse transcriptase domain-containing protein</fullName>
    </recommendedName>
</protein>
<comment type="caution">
    <text evidence="2">The sequence shown here is derived from an EMBL/GenBank/DDBJ whole genome shotgun (WGS) entry which is preliminary data.</text>
</comment>
<organism evidence="2 3">
    <name type="scientific">Periplaneta americana</name>
    <name type="common">American cockroach</name>
    <name type="synonym">Blatta americana</name>
    <dbReference type="NCBI Taxonomy" id="6978"/>
    <lineage>
        <taxon>Eukaryota</taxon>
        <taxon>Metazoa</taxon>
        <taxon>Ecdysozoa</taxon>
        <taxon>Arthropoda</taxon>
        <taxon>Hexapoda</taxon>
        <taxon>Insecta</taxon>
        <taxon>Pterygota</taxon>
        <taxon>Neoptera</taxon>
        <taxon>Polyneoptera</taxon>
        <taxon>Dictyoptera</taxon>
        <taxon>Blattodea</taxon>
        <taxon>Blattoidea</taxon>
        <taxon>Blattidae</taxon>
        <taxon>Blattinae</taxon>
        <taxon>Periplaneta</taxon>
    </lineage>
</organism>
<dbReference type="InterPro" id="IPR000477">
    <property type="entry name" value="RT_dom"/>
</dbReference>
<feature type="domain" description="Reverse transcriptase" evidence="1">
    <location>
        <begin position="1"/>
        <end position="151"/>
    </location>
</feature>
<proteinExistence type="predicted"/>